<dbReference type="Proteomes" id="UP000004358">
    <property type="component" value="Unassembled WGS sequence"/>
</dbReference>
<feature type="chain" id="PRO_5002665000" description="Lipoprotein" evidence="1">
    <location>
        <begin position="29"/>
        <end position="143"/>
    </location>
</feature>
<sequence length="143" mass="14708">MSKHTIRKNGPTIAAAAILLLVSTGCGSSGGIATAPVQGTVTWEGEPVTAGAITFRPSAAGKSASGKIQSDGTFELGTYHETDGAVIGPGVLSYTAPRAELPKNLRPGQSLPKGQYTGLTPQDASIEIHDGVNTLRIELTPRR</sequence>
<dbReference type="PROSITE" id="PS51257">
    <property type="entry name" value="PROKAR_LIPOPROTEIN"/>
    <property type="match status" value="1"/>
</dbReference>
<protein>
    <recommendedName>
        <fullName evidence="4">Lipoprotein</fullName>
    </recommendedName>
</protein>
<dbReference type="OrthoDB" id="287951at2"/>
<accession>A3ZXE3</accession>
<dbReference type="AlphaFoldDB" id="A3ZXE3"/>
<dbReference type="HOGENOM" id="CLU_113730_1_2_0"/>
<gene>
    <name evidence="2" type="ORF">DSM3645_29566</name>
</gene>
<dbReference type="RefSeq" id="WP_002653931.1">
    <property type="nucleotide sequence ID" value="NZ_CH672376.1"/>
</dbReference>
<comment type="caution">
    <text evidence="2">The sequence shown here is derived from an EMBL/GenBank/DDBJ whole genome shotgun (WGS) entry which is preliminary data.</text>
</comment>
<name>A3ZXE3_9BACT</name>
<evidence type="ECO:0008006" key="4">
    <source>
        <dbReference type="Google" id="ProtNLM"/>
    </source>
</evidence>
<dbReference type="EMBL" id="AANZ01000018">
    <property type="protein sequence ID" value="EAQ78733.1"/>
    <property type="molecule type" value="Genomic_DNA"/>
</dbReference>
<organism evidence="2 3">
    <name type="scientific">Blastopirellula marina DSM 3645</name>
    <dbReference type="NCBI Taxonomy" id="314230"/>
    <lineage>
        <taxon>Bacteria</taxon>
        <taxon>Pseudomonadati</taxon>
        <taxon>Planctomycetota</taxon>
        <taxon>Planctomycetia</taxon>
        <taxon>Pirellulales</taxon>
        <taxon>Pirellulaceae</taxon>
        <taxon>Blastopirellula</taxon>
    </lineage>
</organism>
<proteinExistence type="predicted"/>
<reference evidence="2 3" key="1">
    <citation type="submission" date="2006-02" db="EMBL/GenBank/DDBJ databases">
        <authorList>
            <person name="Amann R."/>
            <person name="Ferriera S."/>
            <person name="Johnson J."/>
            <person name="Kravitz S."/>
            <person name="Halpern A."/>
            <person name="Remington K."/>
            <person name="Beeson K."/>
            <person name="Tran B."/>
            <person name="Rogers Y.-H."/>
            <person name="Friedman R."/>
            <person name="Venter J.C."/>
        </authorList>
    </citation>
    <scope>NUCLEOTIDE SEQUENCE [LARGE SCALE GENOMIC DNA]</scope>
    <source>
        <strain evidence="2 3">DSM 3645</strain>
    </source>
</reference>
<evidence type="ECO:0000313" key="2">
    <source>
        <dbReference type="EMBL" id="EAQ78733.1"/>
    </source>
</evidence>
<evidence type="ECO:0000256" key="1">
    <source>
        <dbReference type="SAM" id="SignalP"/>
    </source>
</evidence>
<feature type="signal peptide" evidence="1">
    <location>
        <begin position="1"/>
        <end position="28"/>
    </location>
</feature>
<keyword evidence="1" id="KW-0732">Signal</keyword>
<evidence type="ECO:0000313" key="3">
    <source>
        <dbReference type="Proteomes" id="UP000004358"/>
    </source>
</evidence>